<organism evidence="2 3">
    <name type="scientific">Allosphingosinicella humi</name>
    <dbReference type="NCBI Taxonomy" id="2068657"/>
    <lineage>
        <taxon>Bacteria</taxon>
        <taxon>Pseudomonadati</taxon>
        <taxon>Pseudomonadota</taxon>
        <taxon>Alphaproteobacteria</taxon>
        <taxon>Sphingomonadales</taxon>
        <taxon>Sphingomonadaceae</taxon>
        <taxon>Allosphingosinicella</taxon>
    </lineage>
</organism>
<dbReference type="InterPro" id="IPR009045">
    <property type="entry name" value="Zn_M74/Hedgehog-like"/>
</dbReference>
<comment type="caution">
    <text evidence="2">The sequence shown here is derived from an EMBL/GenBank/DDBJ whole genome shotgun (WGS) entry which is preliminary data.</text>
</comment>
<gene>
    <name evidence="2" type="ORF">DF286_06805</name>
</gene>
<dbReference type="SUPFAM" id="SSF55166">
    <property type="entry name" value="Hedgehog/DD-peptidase"/>
    <property type="match status" value="1"/>
</dbReference>
<dbReference type="EMBL" id="QFFF01000001">
    <property type="protein sequence ID" value="PWG02608.1"/>
    <property type="molecule type" value="Genomic_DNA"/>
</dbReference>
<sequence length="264" mass="28853">MLPRQASAEKRRGRLGACHSEERSDAAIHARDRIAALTIDDKRGVEKSSEVCYMHEMLKLFRSAALALLALLASPALAQGPDGQSRADYHAWLAREPAARAQVLSFKQFLDMDGVGDVIPTWQLLRTASSWRDCSGPRFEVAPVAEWSHIADTLKFVSTHVEPAIGDVEAVSGYRNGELNRCSGGAPASAHRHFFALDLTPVAAVGRETMIENLCRVHDDRGRLFDVGLGFYSGVRFHVDSKGFRRWGSNGSSATSPCNTGIYA</sequence>
<dbReference type="Gene3D" id="3.30.1380.10">
    <property type="match status" value="1"/>
</dbReference>
<protein>
    <recommendedName>
        <fullName evidence="1">Peptidase M15A C-terminal domain-containing protein</fullName>
    </recommendedName>
</protein>
<dbReference type="AlphaFoldDB" id="A0A2U2J2R2"/>
<reference evidence="2 3" key="1">
    <citation type="submission" date="2018-05" db="EMBL/GenBank/DDBJ databases">
        <title>Genome of Sphingosinicella humi QZX222.</title>
        <authorList>
            <person name="Qiao Z."/>
            <person name="Wang G."/>
        </authorList>
    </citation>
    <scope>NUCLEOTIDE SEQUENCE [LARGE SCALE GENOMIC DNA]</scope>
    <source>
        <strain evidence="2 3">QZX222</strain>
    </source>
</reference>
<evidence type="ECO:0000313" key="2">
    <source>
        <dbReference type="EMBL" id="PWG02608.1"/>
    </source>
</evidence>
<keyword evidence="3" id="KW-1185">Reference proteome</keyword>
<dbReference type="Pfam" id="PF08291">
    <property type="entry name" value="Peptidase_M15_3"/>
    <property type="match status" value="1"/>
</dbReference>
<feature type="domain" description="Peptidase M15A C-terminal" evidence="1">
    <location>
        <begin position="168"/>
        <end position="223"/>
    </location>
</feature>
<dbReference type="InterPro" id="IPR013230">
    <property type="entry name" value="Peptidase_M15A_C"/>
</dbReference>
<evidence type="ECO:0000259" key="1">
    <source>
        <dbReference type="Pfam" id="PF08291"/>
    </source>
</evidence>
<evidence type="ECO:0000313" key="3">
    <source>
        <dbReference type="Proteomes" id="UP000245916"/>
    </source>
</evidence>
<proteinExistence type="predicted"/>
<accession>A0A2U2J2R2</accession>
<dbReference type="Proteomes" id="UP000245916">
    <property type="component" value="Unassembled WGS sequence"/>
</dbReference>
<name>A0A2U2J2R2_9SPHN</name>